<evidence type="ECO:0000256" key="9">
    <source>
        <dbReference type="PIRSR" id="PIRSR618319-50"/>
    </source>
</evidence>
<dbReference type="SUPFAM" id="SSF53383">
    <property type="entry name" value="PLP-dependent transferases"/>
    <property type="match status" value="1"/>
</dbReference>
<comment type="function">
    <text evidence="8">Converts seryl-tRNA(Sec) to selenocysteinyl-tRNA(Sec) required for selenoprotein biosynthesis.</text>
</comment>
<gene>
    <name evidence="8" type="primary">selA</name>
    <name evidence="10" type="ordered locus">Spea_0442</name>
</gene>
<dbReference type="InterPro" id="IPR015421">
    <property type="entry name" value="PyrdxlP-dep_Trfase_major"/>
</dbReference>
<dbReference type="KEGG" id="spl:Spea_0442"/>
<dbReference type="GO" id="GO:0004125">
    <property type="term" value="F:L-seryl-tRNA(Sec) selenium transferase activity"/>
    <property type="evidence" value="ECO:0007669"/>
    <property type="project" value="UniProtKB-UniRule"/>
</dbReference>
<dbReference type="EMBL" id="CP000851">
    <property type="protein sequence ID" value="ABV85770.1"/>
    <property type="molecule type" value="Genomic_DNA"/>
</dbReference>
<dbReference type="UniPathway" id="UPA00906">
    <property type="reaction ID" value="UER00896"/>
</dbReference>
<dbReference type="NCBIfam" id="TIGR00474">
    <property type="entry name" value="selA"/>
    <property type="match status" value="1"/>
</dbReference>
<evidence type="ECO:0000256" key="6">
    <source>
        <dbReference type="ARBA" id="ARBA00023266"/>
    </source>
</evidence>
<keyword evidence="6 8" id="KW-0711">Selenium</keyword>
<dbReference type="HOGENOM" id="CLU_038142_1_0_6"/>
<accession>A8GZN3</accession>
<comment type="catalytic activity">
    <reaction evidence="8">
        <text>L-seryl-tRNA(Sec) + selenophosphate + H(+) = L-selenocysteinyl-tRNA(Sec) + phosphate</text>
        <dbReference type="Rhea" id="RHEA:22728"/>
        <dbReference type="Rhea" id="RHEA-COMP:9742"/>
        <dbReference type="Rhea" id="RHEA-COMP:9743"/>
        <dbReference type="ChEBI" id="CHEBI:15378"/>
        <dbReference type="ChEBI" id="CHEBI:16144"/>
        <dbReference type="ChEBI" id="CHEBI:43474"/>
        <dbReference type="ChEBI" id="CHEBI:78533"/>
        <dbReference type="ChEBI" id="CHEBI:78573"/>
        <dbReference type="EC" id="2.9.1.1"/>
    </reaction>
</comment>
<dbReference type="InterPro" id="IPR004534">
    <property type="entry name" value="SelA_trans"/>
</dbReference>
<dbReference type="RefSeq" id="WP_012153708.1">
    <property type="nucleotide sequence ID" value="NC_009901.1"/>
</dbReference>
<dbReference type="eggNOG" id="COG1921">
    <property type="taxonomic scope" value="Bacteria"/>
</dbReference>
<evidence type="ECO:0000256" key="8">
    <source>
        <dbReference type="HAMAP-Rule" id="MF_00423"/>
    </source>
</evidence>
<dbReference type="PANTHER" id="PTHR32328">
    <property type="entry name" value="L-SERYL-TRNA(SEC) SELENIUM TRANSFERASE"/>
    <property type="match status" value="1"/>
</dbReference>
<dbReference type="Pfam" id="PF03841">
    <property type="entry name" value="SelA"/>
    <property type="match status" value="1"/>
</dbReference>
<evidence type="ECO:0000256" key="1">
    <source>
        <dbReference type="ARBA" id="ARBA00001933"/>
    </source>
</evidence>
<keyword evidence="3 8" id="KW-0808">Transferase</keyword>
<protein>
    <recommendedName>
        <fullName evidence="8">L-seryl-tRNA(Sec) selenium transferase</fullName>
        <ecNumber evidence="8">2.9.1.1</ecNumber>
    </recommendedName>
    <alternativeName>
        <fullName evidence="8">Selenocysteine synthase</fullName>
        <shortName evidence="8">Sec synthase</shortName>
    </alternativeName>
    <alternativeName>
        <fullName evidence="8">Selenocysteinyl-tRNA(Sec) synthase</fullName>
    </alternativeName>
</protein>
<evidence type="ECO:0000256" key="7">
    <source>
        <dbReference type="ARBA" id="ARBA00044507"/>
    </source>
</evidence>
<dbReference type="InterPro" id="IPR015424">
    <property type="entry name" value="PyrdxlP-dep_Trfase"/>
</dbReference>
<dbReference type="GO" id="GO:0001514">
    <property type="term" value="P:selenocysteine incorporation"/>
    <property type="evidence" value="ECO:0007669"/>
    <property type="project" value="UniProtKB-UniRule"/>
</dbReference>
<dbReference type="FunFam" id="3.40.640.10:FF:000028">
    <property type="entry name" value="L-seryl-tRNA(Sec) selenium transferase"/>
    <property type="match status" value="1"/>
</dbReference>
<dbReference type="OrthoDB" id="9787096at2"/>
<keyword evidence="5 8" id="KW-0648">Protein biosynthesis</keyword>
<evidence type="ECO:0000313" key="11">
    <source>
        <dbReference type="Proteomes" id="UP000002608"/>
    </source>
</evidence>
<dbReference type="STRING" id="398579.Spea_0442"/>
<proteinExistence type="inferred from homology"/>
<feature type="modified residue" description="N6-(pyridoxal phosphate)lysine" evidence="8 9">
    <location>
        <position position="301"/>
    </location>
</feature>
<evidence type="ECO:0000256" key="3">
    <source>
        <dbReference type="ARBA" id="ARBA00022679"/>
    </source>
</evidence>
<dbReference type="PANTHER" id="PTHR32328:SF0">
    <property type="entry name" value="L-SERYL-TRNA(SEC) SELENIUM TRANSFERASE"/>
    <property type="match status" value="1"/>
</dbReference>
<keyword evidence="4 8" id="KW-0663">Pyridoxal phosphate</keyword>
<comment type="cofactor">
    <cofactor evidence="1 8 9">
        <name>pyridoxal 5'-phosphate</name>
        <dbReference type="ChEBI" id="CHEBI:597326"/>
    </cofactor>
</comment>
<comment type="similarity">
    <text evidence="7 8">Belongs to the SelA family.</text>
</comment>
<evidence type="ECO:0000313" key="10">
    <source>
        <dbReference type="EMBL" id="ABV85770.1"/>
    </source>
</evidence>
<organism evidence="10 11">
    <name type="scientific">Shewanella pealeana (strain ATCC 700345 / ANG-SQ1)</name>
    <dbReference type="NCBI Taxonomy" id="398579"/>
    <lineage>
        <taxon>Bacteria</taxon>
        <taxon>Pseudomonadati</taxon>
        <taxon>Pseudomonadota</taxon>
        <taxon>Gammaproteobacteria</taxon>
        <taxon>Alteromonadales</taxon>
        <taxon>Shewanellaceae</taxon>
        <taxon>Shewanella</taxon>
    </lineage>
</organism>
<comment type="subcellular location">
    <subcellularLocation>
        <location evidence="8">Cytoplasm</location>
    </subcellularLocation>
</comment>
<keyword evidence="2 8" id="KW-0963">Cytoplasm</keyword>
<sequence>MTQAINSTQALYRCLPAMDSLLLIPQVISFIDQQGKPWIKSLLAQMLQDARQHIAEQQSLPSWCLDLSNIITELARRIAKAQRPSMTPVINLTGTILHTNLGRSQMCEAAIDAVTQVMRSPVPLEFDMGQGKRGHRDSAISALIHELTGADTCCIVNNNAAAVLLMLAATAAGKEVIVSRGELVEIGGAFRIPDIMAQAGCKLVEVGCTNRTHLKDYAAAITEDTAAIMKVHTSNYHISGFTKVTEEAELAALCKERGIALISDLGSGALTDLSRFGLSKEPMPQQMLKDGVNLVSFSGDKLLGGPQAGLVVGDAELIAKLQAHPLKRALRCDKMTLAALEATLMQYRNPTSLDTQLPIFRKLSRPLAELETLAQQLTTVCSPVQTQFNVTIKPCQTQVGSGSQPDVLLDSIALCFSVNANAVKEHNSLSVLQLDKFFKAASLPIIGRITANQLWLDLRGTDNDTQLIEVLTKTLIEFEQAHINTLSVLPRVEAQS</sequence>
<dbReference type="Gene3D" id="3.90.1150.180">
    <property type="match status" value="1"/>
</dbReference>
<dbReference type="AlphaFoldDB" id="A8GZN3"/>
<dbReference type="EC" id="2.9.1.1" evidence="8"/>
<evidence type="ECO:0000256" key="5">
    <source>
        <dbReference type="ARBA" id="ARBA00022917"/>
    </source>
</evidence>
<keyword evidence="11" id="KW-1185">Reference proteome</keyword>
<comment type="pathway">
    <text evidence="8">Aminoacyl-tRNA biosynthesis; selenocysteinyl-tRNA(Sec) biosynthesis; selenocysteinyl-tRNA(Sec) from L-seryl-tRNA(Sec) (bacterial route): step 1/1.</text>
</comment>
<dbReference type="InterPro" id="IPR018319">
    <property type="entry name" value="SelA-like"/>
</dbReference>
<reference evidence="10 11" key="1">
    <citation type="submission" date="2007-10" db="EMBL/GenBank/DDBJ databases">
        <title>Complete sequence of Shewanella pealeana ATCC 700345.</title>
        <authorList>
            <consortium name="US DOE Joint Genome Institute"/>
            <person name="Copeland A."/>
            <person name="Lucas S."/>
            <person name="Lapidus A."/>
            <person name="Barry K."/>
            <person name="Glavina del Rio T."/>
            <person name="Dalin E."/>
            <person name="Tice H."/>
            <person name="Pitluck S."/>
            <person name="Chertkov O."/>
            <person name="Brettin T."/>
            <person name="Bruce D."/>
            <person name="Detter J.C."/>
            <person name="Han C."/>
            <person name="Schmutz J."/>
            <person name="Larimer F."/>
            <person name="Land M."/>
            <person name="Hauser L."/>
            <person name="Kyrpides N."/>
            <person name="Kim E."/>
            <person name="Zhao J.-S.Z."/>
            <person name="Manno D."/>
            <person name="Hawari J."/>
            <person name="Richardson P."/>
        </authorList>
    </citation>
    <scope>NUCLEOTIDE SEQUENCE [LARGE SCALE GENOMIC DNA]</scope>
    <source>
        <strain evidence="11">ATCC 700345 / ANG-SQ1</strain>
    </source>
</reference>
<dbReference type="Gene3D" id="3.40.640.10">
    <property type="entry name" value="Type I PLP-dependent aspartate aminotransferase-like (Major domain)"/>
    <property type="match status" value="1"/>
</dbReference>
<dbReference type="HAMAP" id="MF_00423">
    <property type="entry name" value="SelA"/>
    <property type="match status" value="1"/>
</dbReference>
<evidence type="ECO:0000256" key="2">
    <source>
        <dbReference type="ARBA" id="ARBA00022490"/>
    </source>
</evidence>
<dbReference type="Proteomes" id="UP000002608">
    <property type="component" value="Chromosome"/>
</dbReference>
<dbReference type="GO" id="GO:0001717">
    <property type="term" value="P:conversion of seryl-tRNAsec to selenocys-tRNAsec"/>
    <property type="evidence" value="ECO:0007669"/>
    <property type="project" value="UniProtKB-UniRule"/>
</dbReference>
<evidence type="ECO:0000256" key="4">
    <source>
        <dbReference type="ARBA" id="ARBA00022898"/>
    </source>
</evidence>
<dbReference type="GO" id="GO:0005737">
    <property type="term" value="C:cytoplasm"/>
    <property type="evidence" value="ECO:0007669"/>
    <property type="project" value="UniProtKB-SubCell"/>
</dbReference>
<name>A8GZN3_SHEPA</name>